<feature type="compositionally biased region" description="Basic and acidic residues" evidence="1">
    <location>
        <begin position="22"/>
        <end position="33"/>
    </location>
</feature>
<evidence type="ECO:0000313" key="2">
    <source>
        <dbReference type="EMBL" id="CAA9240758.1"/>
    </source>
</evidence>
<protein>
    <submittedName>
        <fullName evidence="2">Thymidylate kinase</fullName>
        <ecNumber evidence="2">2.7.4.9</ecNumber>
    </submittedName>
</protein>
<keyword evidence="2" id="KW-0808">Transferase</keyword>
<evidence type="ECO:0000256" key="1">
    <source>
        <dbReference type="SAM" id="MobiDB-lite"/>
    </source>
</evidence>
<reference evidence="2" key="1">
    <citation type="submission" date="2020-02" db="EMBL/GenBank/DDBJ databases">
        <authorList>
            <person name="Meier V. D."/>
        </authorList>
    </citation>
    <scope>NUCLEOTIDE SEQUENCE</scope>
    <source>
        <strain evidence="2">AVDCRST_MAG20</strain>
    </source>
</reference>
<name>A0A6J4I5C2_9ACTN</name>
<gene>
    <name evidence="2" type="ORF">AVDCRST_MAG20-1707</name>
</gene>
<dbReference type="EMBL" id="CADCSY010000077">
    <property type="protein sequence ID" value="CAA9240758.1"/>
    <property type="molecule type" value="Genomic_DNA"/>
</dbReference>
<sequence>AGAPPRPRRDLHRSAGRGAPHGRREGTARRRGDPACAAVGAHGRDRPLHRVVARLPGPRPGPRRRRRRLALGLRRRRRPPRPRRAAGGAGGGGADPPHRAPGPPRGAGDRLPQPCRAGLPLAGRRRPWALDRGRRHRRGRRRRGPDLVRRDGSPPIAPAL</sequence>
<dbReference type="EC" id="2.7.4.9" evidence="2"/>
<feature type="region of interest" description="Disordered" evidence="1">
    <location>
        <begin position="1"/>
        <end position="160"/>
    </location>
</feature>
<feature type="compositionally biased region" description="Basic residues" evidence="1">
    <location>
        <begin position="123"/>
        <end position="143"/>
    </location>
</feature>
<keyword evidence="2" id="KW-0418">Kinase</keyword>
<feature type="compositionally biased region" description="Basic residues" evidence="1">
    <location>
        <begin position="61"/>
        <end position="84"/>
    </location>
</feature>
<accession>A0A6J4I5C2</accession>
<proteinExistence type="predicted"/>
<dbReference type="AlphaFoldDB" id="A0A6J4I5C2"/>
<dbReference type="GO" id="GO:0004798">
    <property type="term" value="F:dTMP kinase activity"/>
    <property type="evidence" value="ECO:0007669"/>
    <property type="project" value="UniProtKB-EC"/>
</dbReference>
<organism evidence="2">
    <name type="scientific">uncultured Acidimicrobiales bacterium</name>
    <dbReference type="NCBI Taxonomy" id="310071"/>
    <lineage>
        <taxon>Bacteria</taxon>
        <taxon>Bacillati</taxon>
        <taxon>Actinomycetota</taxon>
        <taxon>Acidimicrobiia</taxon>
        <taxon>Acidimicrobiales</taxon>
        <taxon>environmental samples</taxon>
    </lineage>
</organism>
<feature type="non-terminal residue" evidence="2">
    <location>
        <position position="1"/>
    </location>
</feature>
<feature type="non-terminal residue" evidence="2">
    <location>
        <position position="160"/>
    </location>
</feature>